<organism evidence="1 2">
    <name type="scientific">Epilithonimonas hungarica</name>
    <dbReference type="NCBI Taxonomy" id="454006"/>
    <lineage>
        <taxon>Bacteria</taxon>
        <taxon>Pseudomonadati</taxon>
        <taxon>Bacteroidota</taxon>
        <taxon>Flavobacteriia</taxon>
        <taxon>Flavobacteriales</taxon>
        <taxon>Weeksellaceae</taxon>
        <taxon>Chryseobacterium group</taxon>
        <taxon>Epilithonimonas</taxon>
    </lineage>
</organism>
<dbReference type="SUPFAM" id="SSF48295">
    <property type="entry name" value="TrpR-like"/>
    <property type="match status" value="1"/>
</dbReference>
<dbReference type="RefSeq" id="WP_089872344.1">
    <property type="nucleotide sequence ID" value="NZ_FNBH01000001.1"/>
</dbReference>
<evidence type="ECO:0000313" key="2">
    <source>
        <dbReference type="Proteomes" id="UP000199203"/>
    </source>
</evidence>
<sequence length="114" mass="13522">MERSNPDYHRIYSDIINKKHPEKKEECKALLSKKELSVLDIIELNTKIFGLPDRSTETFNQKHRSYDTSAILKILAHQKTNKLNNTELAQHFKLSRNTVTKWKKLFPEKSRQQK</sequence>
<dbReference type="EMBL" id="FNBH01000001">
    <property type="protein sequence ID" value="SDF20246.1"/>
    <property type="molecule type" value="Genomic_DNA"/>
</dbReference>
<dbReference type="OrthoDB" id="1260127at2"/>
<name>A0A1G7J5T1_9FLAO</name>
<dbReference type="InterPro" id="IPR010921">
    <property type="entry name" value="Trp_repressor/repl_initiator"/>
</dbReference>
<proteinExistence type="predicted"/>
<dbReference type="AlphaFoldDB" id="A0A1G7J5T1"/>
<gene>
    <name evidence="1" type="ORF">SAMN05421825_1287</name>
</gene>
<reference evidence="2" key="1">
    <citation type="submission" date="2016-10" db="EMBL/GenBank/DDBJ databases">
        <authorList>
            <person name="Varghese N."/>
            <person name="Submissions S."/>
        </authorList>
    </citation>
    <scope>NUCLEOTIDE SEQUENCE [LARGE SCALE GENOMIC DNA]</scope>
    <source>
        <strain evidence="2">DSM 19684</strain>
    </source>
</reference>
<protein>
    <recommendedName>
        <fullName evidence="3">Transposase</fullName>
    </recommendedName>
</protein>
<evidence type="ECO:0000313" key="1">
    <source>
        <dbReference type="EMBL" id="SDF20246.1"/>
    </source>
</evidence>
<dbReference type="Proteomes" id="UP000199203">
    <property type="component" value="Unassembled WGS sequence"/>
</dbReference>
<dbReference type="STRING" id="454006.SAMN05421825_1287"/>
<accession>A0A1G7J5T1</accession>
<evidence type="ECO:0008006" key="3">
    <source>
        <dbReference type="Google" id="ProtNLM"/>
    </source>
</evidence>
<keyword evidence="2" id="KW-1185">Reference proteome</keyword>
<dbReference type="GO" id="GO:0043565">
    <property type="term" value="F:sequence-specific DNA binding"/>
    <property type="evidence" value="ECO:0007669"/>
    <property type="project" value="InterPro"/>
</dbReference>